<dbReference type="Proteomes" id="UP001175000">
    <property type="component" value="Unassembled WGS sequence"/>
</dbReference>
<evidence type="ECO:0000256" key="1">
    <source>
        <dbReference type="SAM" id="MobiDB-lite"/>
    </source>
</evidence>
<sequence>MASSNSSSNNKNNALPVDEGLLGDPPYLDPAAARRDQDFSELVARLPGTLMDEVVIPTDLPRVWDVLDKRVRGLAFTIADETEHRPWDALNAQTRDKLLEIAPTTAERFWGDYDGHTLITAWFWRIITDEVFCNPHRYYTPVWRAFGTLDAVLSRRAGTLDGAIHPHPPVSDPVTKMKVTPSTNTLDHVGPINAAWGHGVMEPFRLGHQYHEWRTFTYSMLRHEEAAPHASPDRLARAMIEAVTAAFDFQDDPEEVLGSRANEIAELAVRMDGYLLMANRNLMPTYRLPASASKRKPRRRR</sequence>
<evidence type="ECO:0000313" key="3">
    <source>
        <dbReference type="Proteomes" id="UP001175000"/>
    </source>
</evidence>
<feature type="compositionally biased region" description="Low complexity" evidence="1">
    <location>
        <begin position="1"/>
        <end position="13"/>
    </location>
</feature>
<comment type="caution">
    <text evidence="2">The sequence shown here is derived from an EMBL/GenBank/DDBJ whole genome shotgun (WGS) entry which is preliminary data.</text>
</comment>
<dbReference type="EMBL" id="JAULSU010000003">
    <property type="protein sequence ID" value="KAK0623719.1"/>
    <property type="molecule type" value="Genomic_DNA"/>
</dbReference>
<feature type="region of interest" description="Disordered" evidence="1">
    <location>
        <begin position="1"/>
        <end position="21"/>
    </location>
</feature>
<accession>A0AA40C3S8</accession>
<keyword evidence="3" id="KW-1185">Reference proteome</keyword>
<proteinExistence type="predicted"/>
<gene>
    <name evidence="2" type="ORF">B0T14DRAFT_553833</name>
</gene>
<name>A0AA40C3S8_9PEZI</name>
<protein>
    <submittedName>
        <fullName evidence="2">Uncharacterized protein</fullName>
    </submittedName>
</protein>
<organism evidence="2 3">
    <name type="scientific">Immersiella caudata</name>
    <dbReference type="NCBI Taxonomy" id="314043"/>
    <lineage>
        <taxon>Eukaryota</taxon>
        <taxon>Fungi</taxon>
        <taxon>Dikarya</taxon>
        <taxon>Ascomycota</taxon>
        <taxon>Pezizomycotina</taxon>
        <taxon>Sordariomycetes</taxon>
        <taxon>Sordariomycetidae</taxon>
        <taxon>Sordariales</taxon>
        <taxon>Lasiosphaeriaceae</taxon>
        <taxon>Immersiella</taxon>
    </lineage>
</organism>
<reference evidence="2" key="1">
    <citation type="submission" date="2023-06" db="EMBL/GenBank/DDBJ databases">
        <title>Genome-scale phylogeny and comparative genomics of the fungal order Sordariales.</title>
        <authorList>
            <consortium name="Lawrence Berkeley National Laboratory"/>
            <person name="Hensen N."/>
            <person name="Bonometti L."/>
            <person name="Westerberg I."/>
            <person name="Brannstrom I.O."/>
            <person name="Guillou S."/>
            <person name="Cros-Aarteil S."/>
            <person name="Calhoun S."/>
            <person name="Haridas S."/>
            <person name="Kuo A."/>
            <person name="Mondo S."/>
            <person name="Pangilinan J."/>
            <person name="Riley R."/>
            <person name="Labutti K."/>
            <person name="Andreopoulos B."/>
            <person name="Lipzen A."/>
            <person name="Chen C."/>
            <person name="Yanf M."/>
            <person name="Daum C."/>
            <person name="Ng V."/>
            <person name="Clum A."/>
            <person name="Steindorff A."/>
            <person name="Ohm R."/>
            <person name="Martin F."/>
            <person name="Silar P."/>
            <person name="Natvig D."/>
            <person name="Lalanne C."/>
            <person name="Gautier V."/>
            <person name="Ament-Velasquez S.L."/>
            <person name="Kruys A."/>
            <person name="Hutchinson M.I."/>
            <person name="Powell A.J."/>
            <person name="Barry K."/>
            <person name="Miller A.N."/>
            <person name="Grigoriev I.V."/>
            <person name="Debuchy R."/>
            <person name="Gladieux P."/>
            <person name="Thoren M.H."/>
            <person name="Johannesson H."/>
        </authorList>
    </citation>
    <scope>NUCLEOTIDE SEQUENCE</scope>
    <source>
        <strain evidence="2">CBS 606.72</strain>
    </source>
</reference>
<dbReference type="AlphaFoldDB" id="A0AA40C3S8"/>
<evidence type="ECO:0000313" key="2">
    <source>
        <dbReference type="EMBL" id="KAK0623719.1"/>
    </source>
</evidence>